<dbReference type="AlphaFoldDB" id="A0A9Q5X5T8"/>
<evidence type="ECO:0000313" key="2">
    <source>
        <dbReference type="Proteomes" id="UP000194733"/>
    </source>
</evidence>
<evidence type="ECO:0000313" key="1">
    <source>
        <dbReference type="EMBL" id="OTX50995.1"/>
    </source>
</evidence>
<comment type="caution">
    <text evidence="1">The sequence shown here is derived from an EMBL/GenBank/DDBJ whole genome shotgun (WGS) entry which is preliminary data.</text>
</comment>
<organism evidence="1 2">
    <name type="scientific">Bacillus thuringiensis serovar sooncheon</name>
    <dbReference type="NCBI Taxonomy" id="180891"/>
    <lineage>
        <taxon>Bacteria</taxon>
        <taxon>Bacillati</taxon>
        <taxon>Bacillota</taxon>
        <taxon>Bacilli</taxon>
        <taxon>Bacillales</taxon>
        <taxon>Bacillaceae</taxon>
        <taxon>Bacillus</taxon>
        <taxon>Bacillus cereus group</taxon>
    </lineage>
</organism>
<reference evidence="1 2" key="1">
    <citation type="submission" date="2016-10" db="EMBL/GenBank/DDBJ databases">
        <title>Comparative genomics of Bacillus thuringiensis reveals a path to pathogens against multiple invertebrate hosts.</title>
        <authorList>
            <person name="Zheng J."/>
            <person name="Gao Q."/>
            <person name="Liu H."/>
            <person name="Peng D."/>
            <person name="Ruan L."/>
            <person name="Sun M."/>
        </authorList>
    </citation>
    <scope>NUCLEOTIDE SEQUENCE [LARGE SCALE GENOMIC DNA]</scope>
    <source>
        <strain evidence="1">BGSC 4BB1</strain>
    </source>
</reference>
<name>A0A9Q5X5T8_BACTU</name>
<accession>A0A9Q5X5T8</accession>
<gene>
    <name evidence="1" type="ORF">BK724_05325</name>
</gene>
<proteinExistence type="predicted"/>
<protein>
    <submittedName>
        <fullName evidence="1">Uncharacterized protein</fullName>
    </submittedName>
</protein>
<dbReference type="Proteomes" id="UP000194733">
    <property type="component" value="Unassembled WGS sequence"/>
</dbReference>
<dbReference type="EMBL" id="NFCY01000018">
    <property type="protein sequence ID" value="OTX50995.1"/>
    <property type="molecule type" value="Genomic_DNA"/>
</dbReference>
<sequence>MKLKFIHVENGIVQRPIPNNLFAVSSTGDIIEDPGSGGEKFKVESVTHQNVFNSPGEHPITVNLMKL</sequence>
<dbReference type="RefSeq" id="WP_065211985.1">
    <property type="nucleotide sequence ID" value="NZ_NFCY01000018.1"/>
</dbReference>